<dbReference type="Proteomes" id="UP000310477">
    <property type="component" value="Unassembled WGS sequence"/>
</dbReference>
<gene>
    <name evidence="2" type="ORF">FA045_04920</name>
</gene>
<dbReference type="OrthoDB" id="768192at2"/>
<keyword evidence="3" id="KW-1185">Reference proteome</keyword>
<evidence type="ECO:0008006" key="4">
    <source>
        <dbReference type="Google" id="ProtNLM"/>
    </source>
</evidence>
<keyword evidence="1" id="KW-0732">Signal</keyword>
<feature type="signal peptide" evidence="1">
    <location>
        <begin position="1"/>
        <end position="18"/>
    </location>
</feature>
<organism evidence="2 3">
    <name type="scientific">Pedobacter cryotolerans</name>
    <dbReference type="NCBI Taxonomy" id="2571270"/>
    <lineage>
        <taxon>Bacteria</taxon>
        <taxon>Pseudomonadati</taxon>
        <taxon>Bacteroidota</taxon>
        <taxon>Sphingobacteriia</taxon>
        <taxon>Sphingobacteriales</taxon>
        <taxon>Sphingobacteriaceae</taxon>
        <taxon>Pedobacter</taxon>
    </lineage>
</organism>
<dbReference type="PROSITE" id="PS51257">
    <property type="entry name" value="PROKAR_LIPOPROTEIN"/>
    <property type="match status" value="1"/>
</dbReference>
<accession>A0A4U1C9N7</accession>
<proteinExistence type="predicted"/>
<sequence>MKQAKLFLMLLISIAASSCVFFGKDEPLDPSKFTCYIAINKGDTAWLAIDTSDRKIKGLFTMSYGGKKKYQGEIKGDIKNDTLNANYDFKVNKVDKWYRNPVSFLKKDNKLIMGVGEIVMVWGSGVFKEGVPVDYDKGRFVFERTVCKH</sequence>
<evidence type="ECO:0000256" key="1">
    <source>
        <dbReference type="SAM" id="SignalP"/>
    </source>
</evidence>
<protein>
    <recommendedName>
        <fullName evidence="4">Lipoprotein</fullName>
    </recommendedName>
</protein>
<reference evidence="2 3" key="1">
    <citation type="submission" date="2019-04" db="EMBL/GenBank/DDBJ databases">
        <title>Pedobacter sp. AR-2-6 sp. nov., isolated from Arctic soil.</title>
        <authorList>
            <person name="Dahal R.H."/>
            <person name="Kim D.-U."/>
        </authorList>
    </citation>
    <scope>NUCLEOTIDE SEQUENCE [LARGE SCALE GENOMIC DNA]</scope>
    <source>
        <strain evidence="2 3">AR-2-6</strain>
    </source>
</reference>
<evidence type="ECO:0000313" key="3">
    <source>
        <dbReference type="Proteomes" id="UP000310477"/>
    </source>
</evidence>
<dbReference type="RefSeq" id="WP_136875059.1">
    <property type="nucleotide sequence ID" value="NZ_SWBO01000002.1"/>
</dbReference>
<evidence type="ECO:0000313" key="2">
    <source>
        <dbReference type="EMBL" id="TKC02619.1"/>
    </source>
</evidence>
<name>A0A4U1C9N7_9SPHI</name>
<dbReference type="AlphaFoldDB" id="A0A4U1C9N7"/>
<feature type="chain" id="PRO_5020270691" description="Lipoprotein" evidence="1">
    <location>
        <begin position="19"/>
        <end position="149"/>
    </location>
</feature>
<dbReference type="EMBL" id="SWBO01000002">
    <property type="protein sequence ID" value="TKC02619.1"/>
    <property type="molecule type" value="Genomic_DNA"/>
</dbReference>
<comment type="caution">
    <text evidence="2">The sequence shown here is derived from an EMBL/GenBank/DDBJ whole genome shotgun (WGS) entry which is preliminary data.</text>
</comment>